<accession>A0A835A5A2</accession>
<sequence>MIVLYRAAGVFILDLEDKVLEKVMDRYPSLHTNNGRIKYLPYEMDLPDFFVSRLGGLCRG</sequence>
<evidence type="ECO:0000313" key="1">
    <source>
        <dbReference type="EMBL" id="KAF8648667.1"/>
    </source>
</evidence>
<comment type="caution">
    <text evidence="1">The sequence shown here is derived from an EMBL/GenBank/DDBJ whole genome shotgun (WGS) entry which is preliminary data.</text>
</comment>
<protein>
    <submittedName>
        <fullName evidence="1">Uncharacterized protein</fullName>
    </submittedName>
</protein>
<proteinExistence type="predicted"/>
<dbReference type="AlphaFoldDB" id="A0A835A5A2"/>
<dbReference type="Proteomes" id="UP000636709">
    <property type="component" value="Unassembled WGS sequence"/>
</dbReference>
<dbReference type="OrthoDB" id="582186at2759"/>
<name>A0A835A5A2_9POAL</name>
<reference evidence="1" key="1">
    <citation type="submission" date="2020-07" db="EMBL/GenBank/DDBJ databases">
        <title>Genome sequence and genetic diversity analysis of an under-domesticated orphan crop, white fonio (Digitaria exilis).</title>
        <authorList>
            <person name="Bennetzen J.L."/>
            <person name="Chen S."/>
            <person name="Ma X."/>
            <person name="Wang X."/>
            <person name="Yssel A.E.J."/>
            <person name="Chaluvadi S.R."/>
            <person name="Johnson M."/>
            <person name="Gangashetty P."/>
            <person name="Hamidou F."/>
            <person name="Sanogo M.D."/>
            <person name="Zwaenepoel A."/>
            <person name="Wallace J."/>
            <person name="Van De Peer Y."/>
            <person name="Van Deynze A."/>
        </authorList>
    </citation>
    <scope>NUCLEOTIDE SEQUENCE</scope>
    <source>
        <tissue evidence="1">Leaves</tissue>
    </source>
</reference>
<keyword evidence="2" id="KW-1185">Reference proteome</keyword>
<evidence type="ECO:0000313" key="2">
    <source>
        <dbReference type="Proteomes" id="UP000636709"/>
    </source>
</evidence>
<gene>
    <name evidence="1" type="ORF">HU200_064715</name>
</gene>
<dbReference type="EMBL" id="JACEFO010002806">
    <property type="protein sequence ID" value="KAF8648667.1"/>
    <property type="molecule type" value="Genomic_DNA"/>
</dbReference>
<organism evidence="1 2">
    <name type="scientific">Digitaria exilis</name>
    <dbReference type="NCBI Taxonomy" id="1010633"/>
    <lineage>
        <taxon>Eukaryota</taxon>
        <taxon>Viridiplantae</taxon>
        <taxon>Streptophyta</taxon>
        <taxon>Embryophyta</taxon>
        <taxon>Tracheophyta</taxon>
        <taxon>Spermatophyta</taxon>
        <taxon>Magnoliopsida</taxon>
        <taxon>Liliopsida</taxon>
        <taxon>Poales</taxon>
        <taxon>Poaceae</taxon>
        <taxon>PACMAD clade</taxon>
        <taxon>Panicoideae</taxon>
        <taxon>Panicodae</taxon>
        <taxon>Paniceae</taxon>
        <taxon>Anthephorinae</taxon>
        <taxon>Digitaria</taxon>
    </lineage>
</organism>